<dbReference type="Gene3D" id="1.10.1760.20">
    <property type="match status" value="1"/>
</dbReference>
<dbReference type="InterPro" id="IPR003784">
    <property type="entry name" value="BioY"/>
</dbReference>
<accession>A0A927EEE7</accession>
<feature type="transmembrane region" description="Helical" evidence="3">
    <location>
        <begin position="159"/>
        <end position="181"/>
    </location>
</feature>
<evidence type="ECO:0000313" key="4">
    <source>
        <dbReference type="EMBL" id="MBD3847756.1"/>
    </source>
</evidence>
<feature type="transmembrane region" description="Helical" evidence="3">
    <location>
        <begin position="101"/>
        <end position="118"/>
    </location>
</feature>
<sequence>MTDLVLARPFSPLRLESRSLAWRTAAVLVGTLLLALSSQIKVPMVPVPMTMQTFAVTLIGALYGWRLGAVTVIAWLLEGVAGLPVFAGALGGAAYVAGPTGGYLLAFPFAAALTGFLAQRGWNGRRIGLATLSMLAGNALCLVLGTAWLATFIGLEKAIAVGATPFLLGAILKSALAAATLKAFAPRG</sequence>
<keyword evidence="3" id="KW-1133">Transmembrane helix</keyword>
<dbReference type="Proteomes" id="UP000619295">
    <property type="component" value="Unassembled WGS sequence"/>
</dbReference>
<comment type="caution">
    <text evidence="4">The sequence shown here is derived from an EMBL/GenBank/DDBJ whole genome shotgun (WGS) entry which is preliminary data.</text>
</comment>
<dbReference type="PIRSF" id="PIRSF016661">
    <property type="entry name" value="BioY"/>
    <property type="match status" value="1"/>
</dbReference>
<keyword evidence="5" id="KW-1185">Reference proteome</keyword>
<feature type="transmembrane region" description="Helical" evidence="3">
    <location>
        <begin position="130"/>
        <end position="153"/>
    </location>
</feature>
<dbReference type="GO" id="GO:0015225">
    <property type="term" value="F:biotin transmembrane transporter activity"/>
    <property type="evidence" value="ECO:0007669"/>
    <property type="project" value="UniProtKB-UniRule"/>
</dbReference>
<feature type="transmembrane region" description="Helical" evidence="3">
    <location>
        <begin position="20"/>
        <end position="40"/>
    </location>
</feature>
<comment type="subcellular location">
    <subcellularLocation>
        <location evidence="2">Cell membrane</location>
        <topology evidence="2">Multi-pass membrane protein</topology>
    </subcellularLocation>
</comment>
<keyword evidence="3" id="KW-0812">Transmembrane</keyword>
<comment type="similarity">
    <text evidence="1 2">Belongs to the BioY family.</text>
</comment>
<organism evidence="4 5">
    <name type="scientific">Bosea spartocytisi</name>
    <dbReference type="NCBI Taxonomy" id="2773451"/>
    <lineage>
        <taxon>Bacteria</taxon>
        <taxon>Pseudomonadati</taxon>
        <taxon>Pseudomonadota</taxon>
        <taxon>Alphaproteobacteria</taxon>
        <taxon>Hyphomicrobiales</taxon>
        <taxon>Boseaceae</taxon>
        <taxon>Bosea</taxon>
    </lineage>
</organism>
<dbReference type="EMBL" id="JACXWY010000013">
    <property type="protein sequence ID" value="MBD3847756.1"/>
    <property type="molecule type" value="Genomic_DNA"/>
</dbReference>
<dbReference type="Pfam" id="PF02632">
    <property type="entry name" value="BioY"/>
    <property type="match status" value="1"/>
</dbReference>
<dbReference type="PANTHER" id="PTHR34295:SF1">
    <property type="entry name" value="BIOTIN TRANSPORTER BIOY"/>
    <property type="match status" value="1"/>
</dbReference>
<dbReference type="RefSeq" id="WP_191125089.1">
    <property type="nucleotide sequence ID" value="NZ_JACXWY010000013.1"/>
</dbReference>
<proteinExistence type="inferred from homology"/>
<protein>
    <recommendedName>
        <fullName evidence="2">Biotin transporter</fullName>
    </recommendedName>
</protein>
<dbReference type="GO" id="GO:0005886">
    <property type="term" value="C:plasma membrane"/>
    <property type="evidence" value="ECO:0007669"/>
    <property type="project" value="UniProtKB-SubCell"/>
</dbReference>
<keyword evidence="2" id="KW-0813">Transport</keyword>
<evidence type="ECO:0000256" key="2">
    <source>
        <dbReference type="PIRNR" id="PIRNR016661"/>
    </source>
</evidence>
<gene>
    <name evidence="4" type="ORF">IED13_18805</name>
</gene>
<keyword evidence="2 3" id="KW-0472">Membrane</keyword>
<dbReference type="PANTHER" id="PTHR34295">
    <property type="entry name" value="BIOTIN TRANSPORTER BIOY"/>
    <property type="match status" value="1"/>
</dbReference>
<name>A0A927EEE7_9HYPH</name>
<evidence type="ECO:0000313" key="5">
    <source>
        <dbReference type="Proteomes" id="UP000619295"/>
    </source>
</evidence>
<keyword evidence="2" id="KW-1003">Cell membrane</keyword>
<reference evidence="4" key="1">
    <citation type="submission" date="2020-09" db="EMBL/GenBank/DDBJ databases">
        <title>Bosea spartocytisi sp. nov. a root nodule endophyte of Spartocytisus supranubius in the high mountain ecosystem fo the Teide National Park (Canary Islands, Spain).</title>
        <authorList>
            <person name="Pulido-Suarez L."/>
            <person name="Peix A."/>
            <person name="Igual J.M."/>
            <person name="Socas-Perez N."/>
            <person name="Velazquez E."/>
            <person name="Flores-Felix J.D."/>
            <person name="Leon-Barrios M."/>
        </authorList>
    </citation>
    <scope>NUCLEOTIDE SEQUENCE</scope>
    <source>
        <strain evidence="4">SSUT16</strain>
    </source>
</reference>
<dbReference type="AlphaFoldDB" id="A0A927EEE7"/>
<evidence type="ECO:0000256" key="1">
    <source>
        <dbReference type="ARBA" id="ARBA00010692"/>
    </source>
</evidence>
<evidence type="ECO:0000256" key="3">
    <source>
        <dbReference type="SAM" id="Phobius"/>
    </source>
</evidence>